<dbReference type="InterPro" id="IPR032823">
    <property type="entry name" value="BCA_ABC_TP_C"/>
</dbReference>
<dbReference type="AlphaFoldDB" id="A0AA35G8E4"/>
<keyword evidence="3 5" id="KW-0067">ATP-binding</keyword>
<reference evidence="5" key="1">
    <citation type="submission" date="2022-03" db="EMBL/GenBank/DDBJ databases">
        <title>Complete genome sequence of Caldinitratiruptor microaerophilus.</title>
        <authorList>
            <person name="Mukaiyama R."/>
            <person name="Nishiyama T."/>
            <person name="Ueda K."/>
        </authorList>
    </citation>
    <scope>NUCLEOTIDE SEQUENCE</scope>
    <source>
        <strain evidence="5">JCM 16183</strain>
    </source>
</reference>
<dbReference type="GO" id="GO:0015188">
    <property type="term" value="F:L-isoleucine transmembrane transporter activity"/>
    <property type="evidence" value="ECO:0007669"/>
    <property type="project" value="TreeGrafter"/>
</dbReference>
<dbReference type="Gene3D" id="3.40.50.300">
    <property type="entry name" value="P-loop containing nucleotide triphosphate hydrolases"/>
    <property type="match status" value="1"/>
</dbReference>
<dbReference type="GO" id="GO:0042941">
    <property type="term" value="P:D-alanine transmembrane transport"/>
    <property type="evidence" value="ECO:0007669"/>
    <property type="project" value="TreeGrafter"/>
</dbReference>
<keyword evidence="6" id="KW-1185">Reference proteome</keyword>
<name>A0AA35G8E4_9FIRM</name>
<proteinExistence type="predicted"/>
<dbReference type="GO" id="GO:0015808">
    <property type="term" value="P:L-alanine transport"/>
    <property type="evidence" value="ECO:0007669"/>
    <property type="project" value="TreeGrafter"/>
</dbReference>
<dbReference type="SUPFAM" id="SSF52540">
    <property type="entry name" value="P-loop containing nucleoside triphosphate hydrolases"/>
    <property type="match status" value="1"/>
</dbReference>
<dbReference type="RefSeq" id="WP_264841619.1">
    <property type="nucleotide sequence ID" value="NZ_AP025628.1"/>
</dbReference>
<dbReference type="GO" id="GO:0005304">
    <property type="term" value="F:L-valine transmembrane transporter activity"/>
    <property type="evidence" value="ECO:0007669"/>
    <property type="project" value="TreeGrafter"/>
</dbReference>
<dbReference type="Proteomes" id="UP001163687">
    <property type="component" value="Chromosome"/>
</dbReference>
<evidence type="ECO:0000256" key="3">
    <source>
        <dbReference type="ARBA" id="ARBA00022840"/>
    </source>
</evidence>
<dbReference type="FunFam" id="3.40.50.300:FF:000421">
    <property type="entry name" value="Branched-chain amino acid ABC transporter ATP-binding protein"/>
    <property type="match status" value="1"/>
</dbReference>
<dbReference type="GO" id="GO:0016887">
    <property type="term" value="F:ATP hydrolysis activity"/>
    <property type="evidence" value="ECO:0007669"/>
    <property type="project" value="InterPro"/>
</dbReference>
<dbReference type="InterPro" id="IPR003593">
    <property type="entry name" value="AAA+_ATPase"/>
</dbReference>
<dbReference type="KEGG" id="cmic:caldi_20250"/>
<dbReference type="PANTHER" id="PTHR45772:SF7">
    <property type="entry name" value="AMINO ACID ABC TRANSPORTER ATP-BINDING PROTEIN"/>
    <property type="match status" value="1"/>
</dbReference>
<dbReference type="GO" id="GO:0005886">
    <property type="term" value="C:plasma membrane"/>
    <property type="evidence" value="ECO:0007669"/>
    <property type="project" value="TreeGrafter"/>
</dbReference>
<evidence type="ECO:0000256" key="1">
    <source>
        <dbReference type="ARBA" id="ARBA00022448"/>
    </source>
</evidence>
<gene>
    <name evidence="5" type="ORF">caldi_20250</name>
</gene>
<evidence type="ECO:0000259" key="4">
    <source>
        <dbReference type="PROSITE" id="PS50893"/>
    </source>
</evidence>
<dbReference type="GO" id="GO:0005524">
    <property type="term" value="F:ATP binding"/>
    <property type="evidence" value="ECO:0007669"/>
    <property type="project" value="UniProtKB-KW"/>
</dbReference>
<sequence>MPLLELERVTRRFGGLVAVQDVSFTVNEGEILGLIGPNGAGKTTVFNLITGILRPDSGHIRLDGTDITGWKPHAVAARGIARTFQNNRLFWGLTVLENALAGQHSRGRAGVLASVLRTPAQRAEEERMAATARRSLERLGLWERRDLPARSLPYGDQKRLELARALASEPRLLILDEPAGGLNEEETAELAEIIRGIRRDGITVLVIEHDMSLVMGLCDRIVVLDNGQKIAEGTPAQVQSDPVVIEAYLGRDQAEEVAG</sequence>
<dbReference type="CDD" id="cd03219">
    <property type="entry name" value="ABC_Mj1267_LivG_branched"/>
    <property type="match status" value="1"/>
</dbReference>
<dbReference type="EMBL" id="AP025628">
    <property type="protein sequence ID" value="BDG60935.1"/>
    <property type="molecule type" value="Genomic_DNA"/>
</dbReference>
<dbReference type="PANTHER" id="PTHR45772">
    <property type="entry name" value="CONSERVED COMPONENT OF ABC TRANSPORTER FOR NATURAL AMINO ACIDS-RELATED"/>
    <property type="match status" value="1"/>
</dbReference>
<dbReference type="InterPro" id="IPR027417">
    <property type="entry name" value="P-loop_NTPase"/>
</dbReference>
<protein>
    <submittedName>
        <fullName evidence="5">ABC transporter ATP-binding protein</fullName>
    </submittedName>
</protein>
<keyword evidence="2" id="KW-0547">Nucleotide-binding</keyword>
<accession>A0AA35G8E4</accession>
<dbReference type="GO" id="GO:1903806">
    <property type="term" value="P:L-isoleucine import across plasma membrane"/>
    <property type="evidence" value="ECO:0007669"/>
    <property type="project" value="TreeGrafter"/>
</dbReference>
<dbReference type="Pfam" id="PF00005">
    <property type="entry name" value="ABC_tran"/>
    <property type="match status" value="1"/>
</dbReference>
<feature type="domain" description="ABC transporter" evidence="4">
    <location>
        <begin position="4"/>
        <end position="251"/>
    </location>
</feature>
<dbReference type="Pfam" id="PF12399">
    <property type="entry name" value="BCA_ABC_TP_C"/>
    <property type="match status" value="1"/>
</dbReference>
<dbReference type="GO" id="GO:0015192">
    <property type="term" value="F:L-phenylalanine transmembrane transporter activity"/>
    <property type="evidence" value="ECO:0007669"/>
    <property type="project" value="TreeGrafter"/>
</dbReference>
<keyword evidence="1" id="KW-0813">Transport</keyword>
<dbReference type="InterPro" id="IPR003439">
    <property type="entry name" value="ABC_transporter-like_ATP-bd"/>
</dbReference>
<dbReference type="PROSITE" id="PS50893">
    <property type="entry name" value="ABC_TRANSPORTER_2"/>
    <property type="match status" value="1"/>
</dbReference>
<organism evidence="5 6">
    <name type="scientific">Caldinitratiruptor microaerophilus</name>
    <dbReference type="NCBI Taxonomy" id="671077"/>
    <lineage>
        <taxon>Bacteria</taxon>
        <taxon>Bacillati</taxon>
        <taxon>Bacillota</taxon>
        <taxon>Clostridia</taxon>
        <taxon>Eubacteriales</taxon>
        <taxon>Symbiobacteriaceae</taxon>
        <taxon>Caldinitratiruptor</taxon>
    </lineage>
</organism>
<dbReference type="InterPro" id="IPR051120">
    <property type="entry name" value="ABC_AA/LPS_Transport"/>
</dbReference>
<dbReference type="GO" id="GO:1903805">
    <property type="term" value="P:L-valine import across plasma membrane"/>
    <property type="evidence" value="ECO:0007669"/>
    <property type="project" value="TreeGrafter"/>
</dbReference>
<evidence type="ECO:0000313" key="6">
    <source>
        <dbReference type="Proteomes" id="UP001163687"/>
    </source>
</evidence>
<dbReference type="SMART" id="SM00382">
    <property type="entry name" value="AAA"/>
    <property type="match status" value="1"/>
</dbReference>
<evidence type="ECO:0000313" key="5">
    <source>
        <dbReference type="EMBL" id="BDG60935.1"/>
    </source>
</evidence>
<evidence type="ECO:0000256" key="2">
    <source>
        <dbReference type="ARBA" id="ARBA00022741"/>
    </source>
</evidence>